<protein>
    <recommendedName>
        <fullName evidence="1">CBM39 domain-containing protein</fullName>
    </recommendedName>
</protein>
<proteinExistence type="predicted"/>
<feature type="domain" description="CBM39" evidence="1">
    <location>
        <begin position="20"/>
        <end position="124"/>
    </location>
</feature>
<dbReference type="Proteomes" id="UP000075883">
    <property type="component" value="Unassembled WGS sequence"/>
</dbReference>
<sequence>MLGQWALEDKSQPPENSAFMKQFVVEIQIREPSGIMIWTRNNPLIENFELELYVGRNNHSHPELHWERELFANTSTVVDGKFLIQDDNVVVEIGDTIRYRLTVLHQNLLYSASRRIVVTDQLFYRPKNNDCFSQCLDGEQDQVHEEVAQLKDIIEKKIMQCTGSQISKYLFFPLENAVNLVSNPDLYVKSRLWHVDELKPLVNNVVITYLAPHGVGFEMYTLIDKFKVLELGEGRLDVVDFDSLI</sequence>
<name>A0A182MP66_9DIPT</name>
<organism evidence="2 3">
    <name type="scientific">Anopheles culicifacies</name>
    <dbReference type="NCBI Taxonomy" id="139723"/>
    <lineage>
        <taxon>Eukaryota</taxon>
        <taxon>Metazoa</taxon>
        <taxon>Ecdysozoa</taxon>
        <taxon>Arthropoda</taxon>
        <taxon>Hexapoda</taxon>
        <taxon>Insecta</taxon>
        <taxon>Pterygota</taxon>
        <taxon>Neoptera</taxon>
        <taxon>Endopterygota</taxon>
        <taxon>Diptera</taxon>
        <taxon>Nematocera</taxon>
        <taxon>Culicoidea</taxon>
        <taxon>Culicidae</taxon>
        <taxon>Anophelinae</taxon>
        <taxon>Anopheles</taxon>
        <taxon>culicifacies species complex</taxon>
    </lineage>
</organism>
<reference evidence="2" key="2">
    <citation type="submission" date="2020-05" db="UniProtKB">
        <authorList>
            <consortium name="EnsemblMetazoa"/>
        </authorList>
    </citation>
    <scope>IDENTIFICATION</scope>
    <source>
        <strain evidence="2">A-37</strain>
    </source>
</reference>
<dbReference type="EMBL" id="AXCM01002168">
    <property type="status" value="NOT_ANNOTATED_CDS"/>
    <property type="molecule type" value="Genomic_DNA"/>
</dbReference>
<dbReference type="PROSITE" id="PS51969">
    <property type="entry name" value="CBM39"/>
    <property type="match status" value="1"/>
</dbReference>
<dbReference type="EnsemblMetazoa" id="ACUA022993-RA">
    <property type="protein sequence ID" value="ACUA022993-PA"/>
    <property type="gene ID" value="ACUA022993"/>
</dbReference>
<dbReference type="GO" id="GO:0030246">
    <property type="term" value="F:carbohydrate binding"/>
    <property type="evidence" value="ECO:0007669"/>
    <property type="project" value="InterPro"/>
</dbReference>
<dbReference type="Pfam" id="PF15886">
    <property type="entry name" value="CBM39"/>
    <property type="match status" value="1"/>
</dbReference>
<dbReference type="InterPro" id="IPR043030">
    <property type="entry name" value="BGBP_N_sf"/>
</dbReference>
<dbReference type="AlphaFoldDB" id="A0A182MP66"/>
<dbReference type="InterPro" id="IPR031756">
    <property type="entry name" value="BGBP_N"/>
</dbReference>
<evidence type="ECO:0000313" key="2">
    <source>
        <dbReference type="EnsemblMetazoa" id="ACUA022993-PA"/>
    </source>
</evidence>
<accession>A0A182MP66</accession>
<evidence type="ECO:0000259" key="1">
    <source>
        <dbReference type="PROSITE" id="PS51969"/>
    </source>
</evidence>
<keyword evidence="3" id="KW-1185">Reference proteome</keyword>
<evidence type="ECO:0000313" key="3">
    <source>
        <dbReference type="Proteomes" id="UP000075883"/>
    </source>
</evidence>
<reference evidence="3" key="1">
    <citation type="submission" date="2013-09" db="EMBL/GenBank/DDBJ databases">
        <title>The Genome Sequence of Anopheles culicifacies species A.</title>
        <authorList>
            <consortium name="The Broad Institute Genomics Platform"/>
            <person name="Neafsey D.E."/>
            <person name="Besansky N."/>
            <person name="Howell P."/>
            <person name="Walton C."/>
            <person name="Young S.K."/>
            <person name="Zeng Q."/>
            <person name="Gargeya S."/>
            <person name="Fitzgerald M."/>
            <person name="Haas B."/>
            <person name="Abouelleil A."/>
            <person name="Allen A.W."/>
            <person name="Alvarado L."/>
            <person name="Arachchi H.M."/>
            <person name="Berlin A.M."/>
            <person name="Chapman S.B."/>
            <person name="Gainer-Dewar J."/>
            <person name="Goldberg J."/>
            <person name="Griggs A."/>
            <person name="Gujja S."/>
            <person name="Hansen M."/>
            <person name="Howarth C."/>
            <person name="Imamovic A."/>
            <person name="Ireland A."/>
            <person name="Larimer J."/>
            <person name="McCowan C."/>
            <person name="Murphy C."/>
            <person name="Pearson M."/>
            <person name="Poon T.W."/>
            <person name="Priest M."/>
            <person name="Roberts A."/>
            <person name="Saif S."/>
            <person name="Shea T."/>
            <person name="Sisk P."/>
            <person name="Sykes S."/>
            <person name="Wortman J."/>
            <person name="Nusbaum C."/>
            <person name="Birren B."/>
        </authorList>
    </citation>
    <scope>NUCLEOTIDE SEQUENCE [LARGE SCALE GENOMIC DNA]</scope>
    <source>
        <strain evidence="3">A-37</strain>
    </source>
</reference>
<dbReference type="Gene3D" id="2.60.40.2140">
    <property type="entry name" value="Beta-1,3-glucan-recognition protein, N-terminal domain"/>
    <property type="match status" value="1"/>
</dbReference>
<dbReference type="VEuPathDB" id="VectorBase:ACUA022993"/>